<name>A0A178LL25_9PSED</name>
<dbReference type="RefSeq" id="WP_064307027.1">
    <property type="nucleotide sequence ID" value="NZ_LWCR01000003.1"/>
</dbReference>
<dbReference type="Proteomes" id="UP000078356">
    <property type="component" value="Unassembled WGS sequence"/>
</dbReference>
<reference evidence="1 2" key="1">
    <citation type="submission" date="2016-04" db="EMBL/GenBank/DDBJ databases">
        <title>Draft Genome Sequences of Staphylococcus capitis Strain H36, S. capitis Strain H65, S. cohnii Strain H62, S. hominis Strain H69, Mycobacterium iranicum Strain H39, Plantibacter sp. Strain H53, Pseudomonas oryzihabitans Strain H72, and Microbacterium sp. Strain H83, isolated from residential settings.</title>
        <authorList>
            <person name="Lymperopoulou D."/>
            <person name="Adams R.I."/>
            <person name="Lindow S."/>
            <person name="Coil D.A."/>
            <person name="Jospin G."/>
            <person name="Eisen J.A."/>
        </authorList>
    </citation>
    <scope>NUCLEOTIDE SEQUENCE [LARGE SCALE GENOMIC DNA]</scope>
    <source>
        <strain evidence="1 2">H72</strain>
    </source>
</reference>
<gene>
    <name evidence="1" type="ORF">A4V15_12220</name>
</gene>
<proteinExistence type="predicted"/>
<dbReference type="OrthoDB" id="9875964at2"/>
<evidence type="ECO:0000313" key="2">
    <source>
        <dbReference type="Proteomes" id="UP000078356"/>
    </source>
</evidence>
<sequence length="114" mass="12592">MTARAFQVRFSASARTGALDQVHHLAKSVSRPEALAKMTSVVDEVATELRKSPLAHPIAAAGAEFGIARYREIAKSGYRAGYLIDEARREAVVLAIFRDGQDIRELLYRHLLIS</sequence>
<comment type="caution">
    <text evidence="1">The sequence shown here is derived from an EMBL/GenBank/DDBJ whole genome shotgun (WGS) entry which is preliminary data.</text>
</comment>
<protein>
    <recommendedName>
        <fullName evidence="3">Type II toxin-antitoxin system RelE/ParE family toxin</fullName>
    </recommendedName>
</protein>
<accession>A0A178LL25</accession>
<dbReference type="AlphaFoldDB" id="A0A178LL25"/>
<evidence type="ECO:0000313" key="1">
    <source>
        <dbReference type="EMBL" id="OAN31817.1"/>
    </source>
</evidence>
<organism evidence="1 2">
    <name type="scientific">Pseudomonas oryzihabitans</name>
    <dbReference type="NCBI Taxonomy" id="47885"/>
    <lineage>
        <taxon>Bacteria</taxon>
        <taxon>Pseudomonadati</taxon>
        <taxon>Pseudomonadota</taxon>
        <taxon>Gammaproteobacteria</taxon>
        <taxon>Pseudomonadales</taxon>
        <taxon>Pseudomonadaceae</taxon>
        <taxon>Pseudomonas</taxon>
    </lineage>
</organism>
<evidence type="ECO:0008006" key="3">
    <source>
        <dbReference type="Google" id="ProtNLM"/>
    </source>
</evidence>
<dbReference type="EMBL" id="LWCR01000003">
    <property type="protein sequence ID" value="OAN31817.1"/>
    <property type="molecule type" value="Genomic_DNA"/>
</dbReference>